<sequence>MCTVIILRRPGHTWPLLIAANRDERLDRPWLPPAAHWADQPGIVGGLDTMAGGTWLALGNSVACAVLNRPGSLGPAAGKASRGSLPIRAAGASNAAEAATAIAALDSAAWRPFNLVISDSRSAFFLRGTGMGHPAVVELGAGLTMVTAHDPNDPTSPRIRRHLPRFEASPPPDPERGDWTAWESLLADSDHGEAGIAEALRIPPVQGFGTVCASLIAFGAAGARLWRFCPAPPGSAPYEDVALPPA</sequence>
<accession>A0ABX1F305</accession>
<dbReference type="Pfam" id="PF05742">
    <property type="entry name" value="TANGO2"/>
    <property type="match status" value="1"/>
</dbReference>
<keyword evidence="3" id="KW-1185">Reference proteome</keyword>
<comment type="caution">
    <text evidence="2">The sequence shown here is derived from an EMBL/GenBank/DDBJ whole genome shotgun (WGS) entry which is preliminary data.</text>
</comment>
<gene>
    <name evidence="2" type="ORF">HB662_18125</name>
</gene>
<dbReference type="PANTHER" id="PTHR17985:SF8">
    <property type="entry name" value="TRANSPORT AND GOLGI ORGANIZATION PROTEIN 2 HOMOLOG"/>
    <property type="match status" value="1"/>
</dbReference>
<dbReference type="PANTHER" id="PTHR17985">
    <property type="entry name" value="SER/THR-RICH PROTEIN T10 IN DGCR REGION"/>
    <property type="match status" value="1"/>
</dbReference>
<dbReference type="Proteomes" id="UP000765160">
    <property type="component" value="Unassembled WGS sequence"/>
</dbReference>
<reference evidence="2 3" key="1">
    <citation type="submission" date="2020-03" db="EMBL/GenBank/DDBJ databases">
        <title>Roseomonas selenitidurans sp. nov. isolated from soil.</title>
        <authorList>
            <person name="Liu H."/>
        </authorList>
    </citation>
    <scope>NUCLEOTIDE SEQUENCE [LARGE SCALE GENOMIC DNA]</scope>
    <source>
        <strain evidence="2 3">JCM 15073</strain>
    </source>
</reference>
<feature type="region of interest" description="Disordered" evidence="1">
    <location>
        <begin position="151"/>
        <end position="176"/>
    </location>
</feature>
<name>A0ABX1F305_9PROT</name>
<evidence type="ECO:0000313" key="3">
    <source>
        <dbReference type="Proteomes" id="UP000765160"/>
    </source>
</evidence>
<dbReference type="EMBL" id="JAAVTX010000005">
    <property type="protein sequence ID" value="NKE46705.1"/>
    <property type="molecule type" value="Genomic_DNA"/>
</dbReference>
<organism evidence="2 3">
    <name type="scientific">Falsiroseomonas frigidaquae</name>
    <dbReference type="NCBI Taxonomy" id="487318"/>
    <lineage>
        <taxon>Bacteria</taxon>
        <taxon>Pseudomonadati</taxon>
        <taxon>Pseudomonadota</taxon>
        <taxon>Alphaproteobacteria</taxon>
        <taxon>Acetobacterales</taxon>
        <taxon>Roseomonadaceae</taxon>
        <taxon>Falsiroseomonas</taxon>
    </lineage>
</organism>
<protein>
    <submittedName>
        <fullName evidence="2">NRDE family protein</fullName>
    </submittedName>
</protein>
<evidence type="ECO:0000313" key="2">
    <source>
        <dbReference type="EMBL" id="NKE46705.1"/>
    </source>
</evidence>
<dbReference type="InterPro" id="IPR008551">
    <property type="entry name" value="TANGO2"/>
</dbReference>
<dbReference type="RefSeq" id="WP_168051253.1">
    <property type="nucleotide sequence ID" value="NZ_JAATJR010000005.1"/>
</dbReference>
<proteinExistence type="predicted"/>
<evidence type="ECO:0000256" key="1">
    <source>
        <dbReference type="SAM" id="MobiDB-lite"/>
    </source>
</evidence>